<name>A0A9P0MVI1_NEZVI</name>
<feature type="coiled-coil region" evidence="5">
    <location>
        <begin position="852"/>
        <end position="891"/>
    </location>
</feature>
<dbReference type="GO" id="GO:0009649">
    <property type="term" value="P:entrainment of circadian clock"/>
    <property type="evidence" value="ECO:0007669"/>
    <property type="project" value="TreeGrafter"/>
</dbReference>
<keyword evidence="5" id="KW-0175">Coiled coil</keyword>
<organism evidence="9 10">
    <name type="scientific">Nezara viridula</name>
    <name type="common">Southern green stink bug</name>
    <name type="synonym">Cimex viridulus</name>
    <dbReference type="NCBI Taxonomy" id="85310"/>
    <lineage>
        <taxon>Eukaryota</taxon>
        <taxon>Metazoa</taxon>
        <taxon>Ecdysozoa</taxon>
        <taxon>Arthropoda</taxon>
        <taxon>Hexapoda</taxon>
        <taxon>Insecta</taxon>
        <taxon>Pterygota</taxon>
        <taxon>Neoptera</taxon>
        <taxon>Paraneoptera</taxon>
        <taxon>Hemiptera</taxon>
        <taxon>Heteroptera</taxon>
        <taxon>Panheteroptera</taxon>
        <taxon>Pentatomomorpha</taxon>
        <taxon>Pentatomoidea</taxon>
        <taxon>Pentatomidae</taxon>
        <taxon>Pentatominae</taxon>
        <taxon>Nezara</taxon>
    </lineage>
</organism>
<feature type="compositionally biased region" description="Basic and acidic residues" evidence="6">
    <location>
        <begin position="960"/>
        <end position="971"/>
    </location>
</feature>
<dbReference type="GO" id="GO:0000076">
    <property type="term" value="P:DNA replication checkpoint signaling"/>
    <property type="evidence" value="ECO:0007669"/>
    <property type="project" value="TreeGrafter"/>
</dbReference>
<dbReference type="GO" id="GO:0048511">
    <property type="term" value="P:rhythmic process"/>
    <property type="evidence" value="ECO:0007669"/>
    <property type="project" value="UniProtKB-KW"/>
</dbReference>
<keyword evidence="10" id="KW-1185">Reference proteome</keyword>
<keyword evidence="3" id="KW-0539">Nucleus</keyword>
<dbReference type="InterPro" id="IPR044998">
    <property type="entry name" value="Timeless"/>
</dbReference>
<feature type="compositionally biased region" description="Basic and acidic residues" evidence="6">
    <location>
        <begin position="1370"/>
        <end position="1382"/>
    </location>
</feature>
<feature type="compositionally biased region" description="Basic residues" evidence="6">
    <location>
        <begin position="1209"/>
        <end position="1230"/>
    </location>
</feature>
<feature type="region of interest" description="Disordered" evidence="6">
    <location>
        <begin position="927"/>
        <end position="971"/>
    </location>
</feature>
<sequence>MANGLLSAELAATCNALGYYDGQKYHLEPHSKETIKDVIRYLRRDEDSHDIRRFLGNTKLLKTDLLPILECHTKDNDLFDVVLRLVVNLTTPALIIYNEVVPTDKNDLNQYLQLVSHLQVYKEAFSDQKIWSVLTERLSTLLGKDSENRDEDDQRNIERILILVRNVLHVPANASSDWRPDNDASLHDQVIWALHQSGMLDLLLYMASSSQEAAFFMHLLEIICLIVREQPASLLAETASQRSIDEKHRDEQELLNIRIKEQKMKQYKAKKHFGTRHSNFGGTFVIKNMKSTSDDKDVIYHKPLSKVNSFTLDAGKKPKKIPKNRLPLKCESAERRSALSVRLILKQFCVEILNAAYNPLMRHVKDCLVRGKSQNNDESYYFTALKFFMEFNRKYKFQVKLVSETMSVETFYFVQKYLETWHEMMVTDKKKIPLWSTRMHIALKAYKELLQNLISMDSSPEEAVRESSKVIKSNVFYVVEYREMLLTLINTYKKTKYSHQYLIDLLETIHIFLKLLSNFCQNKKIIVQKQLTSRRKKPKKNKKPKEPTPANDELWPLLESKLEKVLSSPITKEVIPFDATSDKSIEEQKVDAMKRVQVLLKSGDCEEAVALMKASREVWPENDCFGGNNMSPEEEMNCFKEVFLADLDVTGVKVIEVEESEEEDVTDEETESCYQPIAEQSFDVHDLVKRFASPKVMSVCITLLSTFEKNSAFTNHCITKMLHRIAWDCKLPSMLFQASLFRKFQQIMESMDPSHKELVRLAKYIMQKFAEVAATNKKLLLELLFFKTPKDAYEIECGYGSFQEKSKSAALVWEEHEEDELRRLHDEYNRTKPSESFLDWIMDNIINKNRSKRSVKKKLKELDLLIEEKSKDWTEEQMEELKQLYEEFKDSEDPLSEISEKLTLPRSRRNIATTLVKMGCVDSTKALRKKRKKLGSGRKSRKEEESESDISSSEDEDVRDPESRDEMRAKESIPELIDTFSHLFDQKEVDTYLQEGLQWVKECMEECVEDMDDEPTEVPLLPLSNEAILSVENKQFQQFLLSLGIFRPLAQEMYWRFPSNWKDTDFRNRQNLINLLIENKTVEECFEVATKIIKEITGKNFDDKQNISNLYNEQSPSKEIPDIEADNDEHLSTKKKNKINKEKPSKDKRTKKKAGWMNSRMFRDSDSENEPESKGVTKSEFSDEKEMDKIKKLPDDSDDEMQMQESLKVKKSKDKKAKNKSHSSSRKNARILKDSDSESEAVTEPTSSSGKEEGSKNEVSDMSDDEKENHEISKRKQYFKDKITKNKSPSTGRKNSRILKDTDSENESESEVVIEPDFGAEKEEGDTNKVSDDEKENRKTSKRKNSRILKDTDSENESESEAVIVPTFNTEKETKEIRKLNDTSDDEMQNNTEEVISRGESPFGTGTPNPESESLPNKRTRTLDSDSEDELAHLGKKRKHVFISDDED</sequence>
<dbReference type="Pfam" id="PF05029">
    <property type="entry name" value="TIMELESS_C"/>
    <property type="match status" value="1"/>
</dbReference>
<accession>A0A9P0MVI1</accession>
<feature type="domain" description="Timeless C-terminal" evidence="8">
    <location>
        <begin position="989"/>
        <end position="1064"/>
    </location>
</feature>
<evidence type="ECO:0000256" key="6">
    <source>
        <dbReference type="SAM" id="MobiDB-lite"/>
    </source>
</evidence>
<keyword evidence="4" id="KW-0131">Cell cycle</keyword>
<evidence type="ECO:0008006" key="11">
    <source>
        <dbReference type="Google" id="ProtNLM"/>
    </source>
</evidence>
<dbReference type="GO" id="GO:0043111">
    <property type="term" value="P:replication fork arrest"/>
    <property type="evidence" value="ECO:0007669"/>
    <property type="project" value="TreeGrafter"/>
</dbReference>
<protein>
    <recommendedName>
        <fullName evidence="11">Protein timeless homolog</fullName>
    </recommendedName>
</protein>
<feature type="region of interest" description="Disordered" evidence="6">
    <location>
        <begin position="1111"/>
        <end position="1448"/>
    </location>
</feature>
<dbReference type="EMBL" id="OV725081">
    <property type="protein sequence ID" value="CAH1404037.1"/>
    <property type="molecule type" value="Genomic_DNA"/>
</dbReference>
<evidence type="ECO:0000256" key="5">
    <source>
        <dbReference type="SAM" id="Coils"/>
    </source>
</evidence>
<evidence type="ECO:0000256" key="4">
    <source>
        <dbReference type="ARBA" id="ARBA00023306"/>
    </source>
</evidence>
<dbReference type="OrthoDB" id="310853at2759"/>
<dbReference type="PANTHER" id="PTHR22940">
    <property type="entry name" value="TIMEOUT/TIMELESS-2"/>
    <property type="match status" value="1"/>
</dbReference>
<evidence type="ECO:0000256" key="3">
    <source>
        <dbReference type="ARBA" id="ARBA00023242"/>
    </source>
</evidence>
<dbReference type="InterPro" id="IPR007725">
    <property type="entry name" value="TIMELESS_C"/>
</dbReference>
<dbReference type="GO" id="GO:0006281">
    <property type="term" value="P:DNA repair"/>
    <property type="evidence" value="ECO:0007669"/>
    <property type="project" value="TreeGrafter"/>
</dbReference>
<feature type="compositionally biased region" description="Acidic residues" evidence="6">
    <location>
        <begin position="1304"/>
        <end position="1314"/>
    </location>
</feature>
<feature type="compositionally biased region" description="Basic residues" evidence="6">
    <location>
        <begin position="927"/>
        <end position="940"/>
    </location>
</feature>
<proteinExistence type="inferred from homology"/>
<evidence type="ECO:0000313" key="9">
    <source>
        <dbReference type="EMBL" id="CAH1404037.1"/>
    </source>
</evidence>
<dbReference type="PANTHER" id="PTHR22940:SF4">
    <property type="entry name" value="PROTEIN TIMELESS HOMOLOG"/>
    <property type="match status" value="1"/>
</dbReference>
<dbReference type="Pfam" id="PF04821">
    <property type="entry name" value="TIMELESS"/>
    <property type="match status" value="1"/>
</dbReference>
<feature type="compositionally biased region" description="Basic and acidic residues" evidence="6">
    <location>
        <begin position="1319"/>
        <end position="1339"/>
    </location>
</feature>
<evidence type="ECO:0000259" key="7">
    <source>
        <dbReference type="Pfam" id="PF04821"/>
    </source>
</evidence>
<evidence type="ECO:0000259" key="8">
    <source>
        <dbReference type="Pfam" id="PF05029"/>
    </source>
</evidence>
<evidence type="ECO:0000256" key="1">
    <source>
        <dbReference type="ARBA" id="ARBA00004123"/>
    </source>
</evidence>
<dbReference type="GO" id="GO:0031298">
    <property type="term" value="C:replication fork protection complex"/>
    <property type="evidence" value="ECO:0007669"/>
    <property type="project" value="TreeGrafter"/>
</dbReference>
<feature type="domain" description="Timeless N-terminal" evidence="7">
    <location>
        <begin position="24"/>
        <end position="286"/>
    </location>
</feature>
<dbReference type="GO" id="GO:0003677">
    <property type="term" value="F:DNA binding"/>
    <property type="evidence" value="ECO:0007669"/>
    <property type="project" value="TreeGrafter"/>
</dbReference>
<feature type="compositionally biased region" description="Basic and acidic residues" evidence="6">
    <location>
        <begin position="1250"/>
        <end position="1259"/>
    </location>
</feature>
<dbReference type="InterPro" id="IPR006906">
    <property type="entry name" value="Timeless_N"/>
</dbReference>
<evidence type="ECO:0000256" key="2">
    <source>
        <dbReference type="ARBA" id="ARBA00008174"/>
    </source>
</evidence>
<dbReference type="Proteomes" id="UP001152798">
    <property type="component" value="Chromosome 5"/>
</dbReference>
<feature type="compositionally biased region" description="Basic residues" evidence="6">
    <location>
        <begin position="532"/>
        <end position="543"/>
    </location>
</feature>
<comment type="similarity">
    <text evidence="2">Belongs to the timeless family.</text>
</comment>
<evidence type="ECO:0000313" key="10">
    <source>
        <dbReference type="Proteomes" id="UP001152798"/>
    </source>
</evidence>
<comment type="subcellular location">
    <subcellularLocation>
        <location evidence="1">Nucleus</location>
    </subcellularLocation>
</comment>
<feature type="compositionally biased region" description="Polar residues" evidence="6">
    <location>
        <begin position="1404"/>
        <end position="1417"/>
    </location>
</feature>
<gene>
    <name evidence="9" type="ORF">NEZAVI_LOCUS12521</name>
</gene>
<feature type="compositionally biased region" description="Basic and acidic residues" evidence="6">
    <location>
        <begin position="1267"/>
        <end position="1284"/>
    </location>
</feature>
<feature type="region of interest" description="Disordered" evidence="6">
    <location>
        <begin position="531"/>
        <end position="552"/>
    </location>
</feature>
<dbReference type="Pfam" id="PF26019">
    <property type="entry name" value="HTH_TIMELESS"/>
    <property type="match status" value="2"/>
</dbReference>
<reference evidence="9" key="1">
    <citation type="submission" date="2022-01" db="EMBL/GenBank/DDBJ databases">
        <authorList>
            <person name="King R."/>
        </authorList>
    </citation>
    <scope>NUCLEOTIDE SEQUENCE</scope>
</reference>
<feature type="compositionally biased region" description="Acidic residues" evidence="6">
    <location>
        <begin position="945"/>
        <end position="959"/>
    </location>
</feature>
<feature type="compositionally biased region" description="Basic and acidic residues" evidence="6">
    <location>
        <begin position="1161"/>
        <end position="1195"/>
    </location>
</feature>